<name>A0AAD7HN98_9AGAR</name>
<dbReference type="EMBL" id="JARKIB010000200">
    <property type="protein sequence ID" value="KAJ7724625.1"/>
    <property type="molecule type" value="Genomic_DNA"/>
</dbReference>
<evidence type="ECO:0000256" key="1">
    <source>
        <dbReference type="SAM" id="MobiDB-lite"/>
    </source>
</evidence>
<accession>A0AAD7HN98</accession>
<feature type="region of interest" description="Disordered" evidence="1">
    <location>
        <begin position="1"/>
        <end position="47"/>
    </location>
</feature>
<dbReference type="AlphaFoldDB" id="A0AAD7HN98"/>
<gene>
    <name evidence="2" type="ORF">B0H16DRAFT_1698569</name>
</gene>
<keyword evidence="3" id="KW-1185">Reference proteome</keyword>
<evidence type="ECO:0000313" key="2">
    <source>
        <dbReference type="EMBL" id="KAJ7724625.1"/>
    </source>
</evidence>
<protein>
    <submittedName>
        <fullName evidence="2">Uncharacterized protein</fullName>
    </submittedName>
</protein>
<sequence length="249" mass="27181">MPPSAAAGKGMMPPRRDATSSLRAAHARRPKSEADDTYRGTITDRHTRKVDATRNTELGGIHREKLPRNLFPRIQKGITTPTNRAPPVELACRNHGVAKGNGVIDGNISLLSTSILSLFPPSSPPPPARHSALLTVFVGPALVFFDLVLRLLEHRLEHLDPKSPKTRTPSLQAVAEAPSKLSIYVTPRNHDKHPLACKLSGSPKRQDLQVAVKPQVASFRLKTLVHVDPTSTFPLNIKPLALNIKPLNI</sequence>
<proteinExistence type="predicted"/>
<evidence type="ECO:0000313" key="3">
    <source>
        <dbReference type="Proteomes" id="UP001215598"/>
    </source>
</evidence>
<feature type="compositionally biased region" description="Basic and acidic residues" evidence="1">
    <location>
        <begin position="30"/>
        <end position="47"/>
    </location>
</feature>
<comment type="caution">
    <text evidence="2">The sequence shown here is derived from an EMBL/GenBank/DDBJ whole genome shotgun (WGS) entry which is preliminary data.</text>
</comment>
<organism evidence="2 3">
    <name type="scientific">Mycena metata</name>
    <dbReference type="NCBI Taxonomy" id="1033252"/>
    <lineage>
        <taxon>Eukaryota</taxon>
        <taxon>Fungi</taxon>
        <taxon>Dikarya</taxon>
        <taxon>Basidiomycota</taxon>
        <taxon>Agaricomycotina</taxon>
        <taxon>Agaricomycetes</taxon>
        <taxon>Agaricomycetidae</taxon>
        <taxon>Agaricales</taxon>
        <taxon>Marasmiineae</taxon>
        <taxon>Mycenaceae</taxon>
        <taxon>Mycena</taxon>
    </lineage>
</organism>
<reference evidence="2" key="1">
    <citation type="submission" date="2023-03" db="EMBL/GenBank/DDBJ databases">
        <title>Massive genome expansion in bonnet fungi (Mycena s.s.) driven by repeated elements and novel gene families across ecological guilds.</title>
        <authorList>
            <consortium name="Lawrence Berkeley National Laboratory"/>
            <person name="Harder C.B."/>
            <person name="Miyauchi S."/>
            <person name="Viragh M."/>
            <person name="Kuo A."/>
            <person name="Thoen E."/>
            <person name="Andreopoulos B."/>
            <person name="Lu D."/>
            <person name="Skrede I."/>
            <person name="Drula E."/>
            <person name="Henrissat B."/>
            <person name="Morin E."/>
            <person name="Kohler A."/>
            <person name="Barry K."/>
            <person name="LaButti K."/>
            <person name="Morin E."/>
            <person name="Salamov A."/>
            <person name="Lipzen A."/>
            <person name="Mereny Z."/>
            <person name="Hegedus B."/>
            <person name="Baldrian P."/>
            <person name="Stursova M."/>
            <person name="Weitz H."/>
            <person name="Taylor A."/>
            <person name="Grigoriev I.V."/>
            <person name="Nagy L.G."/>
            <person name="Martin F."/>
            <person name="Kauserud H."/>
        </authorList>
    </citation>
    <scope>NUCLEOTIDE SEQUENCE</scope>
    <source>
        <strain evidence="2">CBHHK182m</strain>
    </source>
</reference>
<dbReference type="Proteomes" id="UP001215598">
    <property type="component" value="Unassembled WGS sequence"/>
</dbReference>